<proteinExistence type="inferred from homology"/>
<dbReference type="GO" id="GO:0034389">
    <property type="term" value="P:lipid droplet organization"/>
    <property type="evidence" value="ECO:0007669"/>
    <property type="project" value="InterPro"/>
</dbReference>
<keyword evidence="3" id="KW-0378">Hydrolase</keyword>
<keyword evidence="11" id="KW-1185">Reference proteome</keyword>
<feature type="region of interest" description="Disordered" evidence="8">
    <location>
        <begin position="1"/>
        <end position="31"/>
    </location>
</feature>
<dbReference type="GO" id="GO:0008654">
    <property type="term" value="P:phospholipid biosynthetic process"/>
    <property type="evidence" value="ECO:0007669"/>
    <property type="project" value="TreeGrafter"/>
</dbReference>
<feature type="transmembrane region" description="Helical" evidence="9">
    <location>
        <begin position="63"/>
        <end position="80"/>
    </location>
</feature>
<evidence type="ECO:0000313" key="11">
    <source>
        <dbReference type="Proteomes" id="UP000663828"/>
    </source>
</evidence>
<dbReference type="HAMAP" id="MF_03230">
    <property type="entry name" value="FITM2"/>
    <property type="match status" value="1"/>
</dbReference>
<evidence type="ECO:0000256" key="5">
    <source>
        <dbReference type="ARBA" id="ARBA00022989"/>
    </source>
</evidence>
<accession>A0A815FPP8</accession>
<evidence type="ECO:0008006" key="12">
    <source>
        <dbReference type="Google" id="ProtNLM"/>
    </source>
</evidence>
<feature type="transmembrane region" description="Helical" evidence="9">
    <location>
        <begin position="249"/>
        <end position="271"/>
    </location>
</feature>
<evidence type="ECO:0000256" key="4">
    <source>
        <dbReference type="ARBA" id="ARBA00022824"/>
    </source>
</evidence>
<feature type="compositionally biased region" description="Low complexity" evidence="8">
    <location>
        <begin position="18"/>
        <end position="27"/>
    </location>
</feature>
<dbReference type="AlphaFoldDB" id="A0A815FPP8"/>
<keyword evidence="4" id="KW-0256">Endoplasmic reticulum</keyword>
<dbReference type="EMBL" id="CAJNOR010002692">
    <property type="protein sequence ID" value="CAF1328638.1"/>
    <property type="molecule type" value="Genomic_DNA"/>
</dbReference>
<protein>
    <recommendedName>
        <fullName evidence="12">Fat storage-inducing transmembrane protein 2</fullName>
    </recommendedName>
</protein>
<dbReference type="Pfam" id="PF10261">
    <property type="entry name" value="FIT"/>
    <property type="match status" value="1"/>
</dbReference>
<evidence type="ECO:0000256" key="6">
    <source>
        <dbReference type="ARBA" id="ARBA00023098"/>
    </source>
</evidence>
<dbReference type="GO" id="GO:0005789">
    <property type="term" value="C:endoplasmic reticulum membrane"/>
    <property type="evidence" value="ECO:0007669"/>
    <property type="project" value="UniProtKB-SubCell"/>
</dbReference>
<dbReference type="PANTHER" id="PTHR23129">
    <property type="entry name" value="ACYL-COENZYME A DIPHOSPHATASE FITM2"/>
    <property type="match status" value="1"/>
</dbReference>
<reference evidence="10" key="1">
    <citation type="submission" date="2021-02" db="EMBL/GenBank/DDBJ databases">
        <authorList>
            <person name="Nowell W R."/>
        </authorList>
    </citation>
    <scope>NUCLEOTIDE SEQUENCE</scope>
</reference>
<keyword evidence="2 9" id="KW-0812">Transmembrane</keyword>
<evidence type="ECO:0000256" key="9">
    <source>
        <dbReference type="SAM" id="Phobius"/>
    </source>
</evidence>
<feature type="transmembrane region" description="Helical" evidence="9">
    <location>
        <begin position="135"/>
        <end position="155"/>
    </location>
</feature>
<dbReference type="InterPro" id="IPR019388">
    <property type="entry name" value="FIT"/>
</dbReference>
<evidence type="ECO:0000256" key="7">
    <source>
        <dbReference type="ARBA" id="ARBA00023136"/>
    </source>
</evidence>
<evidence type="ECO:0000256" key="3">
    <source>
        <dbReference type="ARBA" id="ARBA00022801"/>
    </source>
</evidence>
<evidence type="ECO:0000256" key="8">
    <source>
        <dbReference type="SAM" id="MobiDB-lite"/>
    </source>
</evidence>
<feature type="transmembrane region" description="Helical" evidence="9">
    <location>
        <begin position="100"/>
        <end position="123"/>
    </location>
</feature>
<comment type="subcellular location">
    <subcellularLocation>
        <location evidence="1">Endoplasmic reticulum membrane</location>
        <topology evidence="1">Multi-pass membrane protein</topology>
    </subcellularLocation>
</comment>
<dbReference type="Proteomes" id="UP000663828">
    <property type="component" value="Unassembled WGS sequence"/>
</dbReference>
<feature type="transmembrane region" description="Helical" evidence="9">
    <location>
        <begin position="277"/>
        <end position="295"/>
    </location>
</feature>
<dbReference type="InterPro" id="IPR046401">
    <property type="entry name" value="FITM1/2"/>
</dbReference>
<name>A0A815FPP8_ADIRI</name>
<gene>
    <name evidence="10" type="ORF">XAT740_LOCUS30310</name>
</gene>
<evidence type="ECO:0000256" key="1">
    <source>
        <dbReference type="ARBA" id="ARBA00004477"/>
    </source>
</evidence>
<keyword evidence="6" id="KW-0443">Lipid metabolism</keyword>
<evidence type="ECO:0000256" key="2">
    <source>
        <dbReference type="ARBA" id="ARBA00022692"/>
    </source>
</evidence>
<keyword evidence="5 9" id="KW-1133">Transmembrane helix</keyword>
<dbReference type="PANTHER" id="PTHR23129:SF0">
    <property type="entry name" value="ACYL-COENZYME A DIPHOSPHATASE FITM2"/>
    <property type="match status" value="1"/>
</dbReference>
<sequence>MSKSKSSESSNRIRHELSSQSEPSSSQKPADPVPATTLFLDFYHIIRDLVLFFCRRIIFGPPIFKLLVSFTIIVIGSLLKSLDLAPNSYFSLKSNFFNRYFAKLGWGWTMGLLIPFVYLTLITTHNQYQIITRHLSRLFVATSIWFIVTTLFARFEELTGMCKHEDLRAASRRACVKGGHEWQEGYDLSGHTFLLLYALLIVNEEVKSYDKGTKKVDQASNAANAKGDTLSEVKHEHLQIISKVIRLNYVALAALTILWEFMLLSTALYFHYTLHKIFAAVIAVFFWYITYYVWYRLENSPLPRPSAPKD</sequence>
<evidence type="ECO:0000313" key="10">
    <source>
        <dbReference type="EMBL" id="CAF1328638.1"/>
    </source>
</evidence>
<dbReference type="GO" id="GO:0010945">
    <property type="term" value="F:coenzyme A diphosphatase activity"/>
    <property type="evidence" value="ECO:0007669"/>
    <property type="project" value="InterPro"/>
</dbReference>
<keyword evidence="7 9" id="KW-0472">Membrane</keyword>
<feature type="compositionally biased region" description="Low complexity" evidence="8">
    <location>
        <begin position="1"/>
        <end position="10"/>
    </location>
</feature>
<organism evidence="10 11">
    <name type="scientific">Adineta ricciae</name>
    <name type="common">Rotifer</name>
    <dbReference type="NCBI Taxonomy" id="249248"/>
    <lineage>
        <taxon>Eukaryota</taxon>
        <taxon>Metazoa</taxon>
        <taxon>Spiralia</taxon>
        <taxon>Gnathifera</taxon>
        <taxon>Rotifera</taxon>
        <taxon>Eurotatoria</taxon>
        <taxon>Bdelloidea</taxon>
        <taxon>Adinetida</taxon>
        <taxon>Adinetidae</taxon>
        <taxon>Adineta</taxon>
    </lineage>
</organism>
<comment type="caution">
    <text evidence="10">The sequence shown here is derived from an EMBL/GenBank/DDBJ whole genome shotgun (WGS) entry which is preliminary data.</text>
</comment>
<dbReference type="GO" id="GO:0019915">
    <property type="term" value="P:lipid storage"/>
    <property type="evidence" value="ECO:0007669"/>
    <property type="project" value="InterPro"/>
</dbReference>